<accession>A0AAD7ADI0</accession>
<evidence type="ECO:0000313" key="1">
    <source>
        <dbReference type="EMBL" id="KAJ7355820.1"/>
    </source>
</evidence>
<evidence type="ECO:0000313" key="2">
    <source>
        <dbReference type="Proteomes" id="UP001218218"/>
    </source>
</evidence>
<keyword evidence="2" id="KW-1185">Reference proteome</keyword>
<dbReference type="Proteomes" id="UP001218218">
    <property type="component" value="Unassembled WGS sequence"/>
</dbReference>
<reference evidence="1" key="1">
    <citation type="submission" date="2023-03" db="EMBL/GenBank/DDBJ databases">
        <title>Massive genome expansion in bonnet fungi (Mycena s.s.) driven by repeated elements and novel gene families across ecological guilds.</title>
        <authorList>
            <consortium name="Lawrence Berkeley National Laboratory"/>
            <person name="Harder C.B."/>
            <person name="Miyauchi S."/>
            <person name="Viragh M."/>
            <person name="Kuo A."/>
            <person name="Thoen E."/>
            <person name="Andreopoulos B."/>
            <person name="Lu D."/>
            <person name="Skrede I."/>
            <person name="Drula E."/>
            <person name="Henrissat B."/>
            <person name="Morin E."/>
            <person name="Kohler A."/>
            <person name="Barry K."/>
            <person name="LaButti K."/>
            <person name="Morin E."/>
            <person name="Salamov A."/>
            <person name="Lipzen A."/>
            <person name="Mereny Z."/>
            <person name="Hegedus B."/>
            <person name="Baldrian P."/>
            <person name="Stursova M."/>
            <person name="Weitz H."/>
            <person name="Taylor A."/>
            <person name="Grigoriev I.V."/>
            <person name="Nagy L.G."/>
            <person name="Martin F."/>
            <person name="Kauserud H."/>
        </authorList>
    </citation>
    <scope>NUCLEOTIDE SEQUENCE</scope>
    <source>
        <strain evidence="1">CBHHK002</strain>
    </source>
</reference>
<protein>
    <recommendedName>
        <fullName evidence="3">F-box domain-containing protein</fullName>
    </recommendedName>
</protein>
<dbReference type="EMBL" id="JARIHO010000009">
    <property type="protein sequence ID" value="KAJ7355820.1"/>
    <property type="molecule type" value="Genomic_DNA"/>
</dbReference>
<evidence type="ECO:0008006" key="3">
    <source>
        <dbReference type="Google" id="ProtNLM"/>
    </source>
</evidence>
<proteinExistence type="predicted"/>
<organism evidence="1 2">
    <name type="scientific">Mycena albidolilacea</name>
    <dbReference type="NCBI Taxonomy" id="1033008"/>
    <lineage>
        <taxon>Eukaryota</taxon>
        <taxon>Fungi</taxon>
        <taxon>Dikarya</taxon>
        <taxon>Basidiomycota</taxon>
        <taxon>Agaricomycotina</taxon>
        <taxon>Agaricomycetes</taxon>
        <taxon>Agaricomycetidae</taxon>
        <taxon>Agaricales</taxon>
        <taxon>Marasmiineae</taxon>
        <taxon>Mycenaceae</taxon>
        <taxon>Mycena</taxon>
    </lineage>
</organism>
<gene>
    <name evidence="1" type="ORF">DFH08DRAFT_853662</name>
</gene>
<sequence>MAKKRLERRDLRLPQELVDAIILELRDDAPSLTACSKTARAFRIPCQRRIFRELMIDTEESGYRNNYQRASELLASSPHLEAYVRKLTTTCPTEQKDICAFESVLRVLRSVRRLTISGPGSLVWRNLSSDFTSALFDFMTLSPLDRVNLMNMVEVPSSLVCHAASSTRVLELNAQSIHEDSAVKPSPPKAQLEHLIFSSRCVHYRGRLIAMLGQAGYLGNTRRLSISLAEWEREGVFDSLPATLRHLEINYNSFTRFRHMLAIPKIVGLQVLELGVNLSMSRSPPQYLGHILSKLPEFAPLVERIVLKFTIIPCIPEAPWIHHGVWPVFDVGFVERRQLPRLRNVTCCLQLAMDYFYGDDSVSYEGFVAAMERKLPGLTGTNMLAFTRGNGNSGD</sequence>
<name>A0AAD7ADI0_9AGAR</name>
<comment type="caution">
    <text evidence="1">The sequence shown here is derived from an EMBL/GenBank/DDBJ whole genome shotgun (WGS) entry which is preliminary data.</text>
</comment>
<dbReference type="AlphaFoldDB" id="A0AAD7ADI0"/>